<evidence type="ECO:0000313" key="1">
    <source>
        <dbReference type="EMBL" id="BCM87998.1"/>
    </source>
</evidence>
<dbReference type="RefSeq" id="WP_207184025.1">
    <property type="nucleotide sequence ID" value="NZ_AP024148.1"/>
</dbReference>
<organism evidence="1 2">
    <name type="scientific">Methylobacterium indicum</name>
    <dbReference type="NCBI Taxonomy" id="1775910"/>
    <lineage>
        <taxon>Bacteria</taxon>
        <taxon>Pseudomonadati</taxon>
        <taxon>Pseudomonadota</taxon>
        <taxon>Alphaproteobacteria</taxon>
        <taxon>Hyphomicrobiales</taxon>
        <taxon>Methylobacteriaceae</taxon>
        <taxon>Methylobacterium</taxon>
    </lineage>
</organism>
<evidence type="ECO:0000313" key="2">
    <source>
        <dbReference type="Proteomes" id="UP000663508"/>
    </source>
</evidence>
<accession>A0A8H8X0R7</accession>
<dbReference type="AlphaFoldDB" id="A0A8H8X0R7"/>
<gene>
    <name evidence="1" type="ORF">mvi_64590</name>
</gene>
<reference evidence="1" key="1">
    <citation type="submission" date="2020-11" db="EMBL/GenBank/DDBJ databases">
        <title>Complete genome sequence of a novel pathogenic Methylobacterium strain isolated from rice in Vietnam.</title>
        <authorList>
            <person name="Lai K."/>
            <person name="Okazaki S."/>
            <person name="Higashi K."/>
            <person name="Mori H."/>
            <person name="Toyoda A."/>
            <person name="Kurokawa K."/>
        </authorList>
    </citation>
    <scope>NUCLEOTIDE SEQUENCE</scope>
    <source>
        <strain evidence="1">VL1</strain>
        <plasmid evidence="1">pVL1_3</plasmid>
    </source>
</reference>
<dbReference type="KEGG" id="mind:mvi_64590"/>
<dbReference type="EMBL" id="AP024148">
    <property type="protein sequence ID" value="BCM87998.1"/>
    <property type="molecule type" value="Genomic_DNA"/>
</dbReference>
<geneLocation type="plasmid" evidence="1 2">
    <name>pVL1_3</name>
</geneLocation>
<keyword evidence="1" id="KW-0614">Plasmid</keyword>
<sequence>MSYSDLPVLVTRREDALTLLDAVASGVDEGEFAPFARALTTPEDEQAVAIMRGSANEMSPPVHLGALLAAAGLVTNDEVFQALDARRARAKGAVA</sequence>
<proteinExistence type="predicted"/>
<protein>
    <submittedName>
        <fullName evidence="1">Uncharacterized protein</fullName>
    </submittedName>
</protein>
<name>A0A8H8X0R7_9HYPH</name>
<dbReference type="Proteomes" id="UP000663508">
    <property type="component" value="Plasmid pVL1_3"/>
</dbReference>